<evidence type="ECO:0000256" key="1">
    <source>
        <dbReference type="SAM" id="MobiDB-lite"/>
    </source>
</evidence>
<feature type="region of interest" description="Disordered" evidence="1">
    <location>
        <begin position="267"/>
        <end position="294"/>
    </location>
</feature>
<evidence type="ECO:0000313" key="2">
    <source>
        <dbReference type="Proteomes" id="UP000095280"/>
    </source>
</evidence>
<protein>
    <submittedName>
        <fullName evidence="3">COR domain-containing protein</fullName>
    </submittedName>
</protein>
<dbReference type="WBParaSite" id="maker-uti_cns_0011623-snap-gene-0.5-mRNA-1">
    <property type="protein sequence ID" value="maker-uti_cns_0011623-snap-gene-0.5-mRNA-1"/>
    <property type="gene ID" value="maker-uti_cns_0011623-snap-gene-0.5"/>
</dbReference>
<evidence type="ECO:0000313" key="3">
    <source>
        <dbReference type="WBParaSite" id="maker-uti_cns_0011623-snap-gene-0.5-mRNA-1"/>
    </source>
</evidence>
<feature type="compositionally biased region" description="Polar residues" evidence="1">
    <location>
        <begin position="98"/>
        <end position="112"/>
    </location>
</feature>
<dbReference type="AlphaFoldDB" id="A0A1I8IDV7"/>
<proteinExistence type="predicted"/>
<name>A0A1I8IDV7_9PLAT</name>
<feature type="region of interest" description="Disordered" evidence="1">
    <location>
        <begin position="98"/>
        <end position="117"/>
    </location>
</feature>
<sequence>DLLSKLSALAIADFCIFTSELQTVLRPDPRWLQQVLQQLQPDLWPVRCHGVSGADHRPVPDSAAQVGPLDASDLQSVARPPQTVEPGVLAADWVRGSRSSSCSVNPTGSSKSRAPVYSSTETLSRTLTLPKADAHRVRQGSAVRFKSRLIVWHVQAVAHGDALQVDEAGPMPAVDDGAGQQRDVDPRVALSRDVEGPASVLGEQAVEVEQRSQVQPRGRVIVELGRVGGSGLAQADTAGRVDVQHVGQPVPREVVALQLGAVVRQERPVRHEQATDRGAAGTAVHPQHERSRRGVHVGALDQPVEEAPAAAAAAAGGQVARVLGEVRAEQQPRQLLDAASLALGESAAAEAERQAQNGPHGWRIQFDFFG</sequence>
<keyword evidence="2" id="KW-1185">Reference proteome</keyword>
<accession>A0A1I8IDV7</accession>
<reference evidence="3" key="1">
    <citation type="submission" date="2016-11" db="UniProtKB">
        <authorList>
            <consortium name="WormBaseParasite"/>
        </authorList>
    </citation>
    <scope>IDENTIFICATION</scope>
</reference>
<dbReference type="Proteomes" id="UP000095280">
    <property type="component" value="Unplaced"/>
</dbReference>
<organism evidence="2 3">
    <name type="scientific">Macrostomum lignano</name>
    <dbReference type="NCBI Taxonomy" id="282301"/>
    <lineage>
        <taxon>Eukaryota</taxon>
        <taxon>Metazoa</taxon>
        <taxon>Spiralia</taxon>
        <taxon>Lophotrochozoa</taxon>
        <taxon>Platyhelminthes</taxon>
        <taxon>Rhabditophora</taxon>
        <taxon>Macrostomorpha</taxon>
        <taxon>Macrostomida</taxon>
        <taxon>Macrostomidae</taxon>
        <taxon>Macrostomum</taxon>
    </lineage>
</organism>